<keyword evidence="3" id="KW-1185">Reference proteome</keyword>
<protein>
    <submittedName>
        <fullName evidence="2">Uncharacterized protein</fullName>
    </submittedName>
</protein>
<dbReference type="EMBL" id="JAIWYP010000011">
    <property type="protein sequence ID" value="KAH3735699.1"/>
    <property type="molecule type" value="Genomic_DNA"/>
</dbReference>
<evidence type="ECO:0000313" key="2">
    <source>
        <dbReference type="EMBL" id="KAH3735699.1"/>
    </source>
</evidence>
<feature type="region of interest" description="Disordered" evidence="1">
    <location>
        <begin position="1"/>
        <end position="31"/>
    </location>
</feature>
<reference evidence="2" key="1">
    <citation type="journal article" date="2019" name="bioRxiv">
        <title>The Genome of the Zebra Mussel, Dreissena polymorpha: A Resource for Invasive Species Research.</title>
        <authorList>
            <person name="McCartney M.A."/>
            <person name="Auch B."/>
            <person name="Kono T."/>
            <person name="Mallez S."/>
            <person name="Zhang Y."/>
            <person name="Obille A."/>
            <person name="Becker A."/>
            <person name="Abrahante J.E."/>
            <person name="Garbe J."/>
            <person name="Badalamenti J.P."/>
            <person name="Herman A."/>
            <person name="Mangelson H."/>
            <person name="Liachko I."/>
            <person name="Sullivan S."/>
            <person name="Sone E.D."/>
            <person name="Koren S."/>
            <person name="Silverstein K.A.T."/>
            <person name="Beckman K.B."/>
            <person name="Gohl D.M."/>
        </authorList>
    </citation>
    <scope>NUCLEOTIDE SEQUENCE</scope>
    <source>
        <strain evidence="2">Duluth1</strain>
        <tissue evidence="2">Whole animal</tissue>
    </source>
</reference>
<reference evidence="2" key="2">
    <citation type="submission" date="2020-11" db="EMBL/GenBank/DDBJ databases">
        <authorList>
            <person name="McCartney M.A."/>
            <person name="Auch B."/>
            <person name="Kono T."/>
            <person name="Mallez S."/>
            <person name="Becker A."/>
            <person name="Gohl D.M."/>
            <person name="Silverstein K.A.T."/>
            <person name="Koren S."/>
            <person name="Bechman K.B."/>
            <person name="Herman A."/>
            <person name="Abrahante J.E."/>
            <person name="Garbe J."/>
        </authorList>
    </citation>
    <scope>NUCLEOTIDE SEQUENCE</scope>
    <source>
        <strain evidence="2">Duluth1</strain>
        <tissue evidence="2">Whole animal</tissue>
    </source>
</reference>
<evidence type="ECO:0000256" key="1">
    <source>
        <dbReference type="SAM" id="MobiDB-lite"/>
    </source>
</evidence>
<sequence length="98" mass="10403">MPAESWYSYGKSVNRRSAGTPPEFTGAPSVTYQRRPGLKRGVAVALPASDVGIAPVTAGEFTVYQGSAVTMPAFTGAPSGHYRRQLGLYRALIGINRS</sequence>
<dbReference type="Proteomes" id="UP000828390">
    <property type="component" value="Unassembled WGS sequence"/>
</dbReference>
<dbReference type="AlphaFoldDB" id="A0A9D4HWR7"/>
<evidence type="ECO:0000313" key="3">
    <source>
        <dbReference type="Proteomes" id="UP000828390"/>
    </source>
</evidence>
<name>A0A9D4HWR7_DREPO</name>
<proteinExistence type="predicted"/>
<organism evidence="2 3">
    <name type="scientific">Dreissena polymorpha</name>
    <name type="common">Zebra mussel</name>
    <name type="synonym">Mytilus polymorpha</name>
    <dbReference type="NCBI Taxonomy" id="45954"/>
    <lineage>
        <taxon>Eukaryota</taxon>
        <taxon>Metazoa</taxon>
        <taxon>Spiralia</taxon>
        <taxon>Lophotrochozoa</taxon>
        <taxon>Mollusca</taxon>
        <taxon>Bivalvia</taxon>
        <taxon>Autobranchia</taxon>
        <taxon>Heteroconchia</taxon>
        <taxon>Euheterodonta</taxon>
        <taxon>Imparidentia</taxon>
        <taxon>Neoheterodontei</taxon>
        <taxon>Myida</taxon>
        <taxon>Dreissenoidea</taxon>
        <taxon>Dreissenidae</taxon>
        <taxon>Dreissena</taxon>
    </lineage>
</organism>
<accession>A0A9D4HWR7</accession>
<gene>
    <name evidence="2" type="ORF">DPMN_042234</name>
</gene>
<comment type="caution">
    <text evidence="2">The sequence shown here is derived from an EMBL/GenBank/DDBJ whole genome shotgun (WGS) entry which is preliminary data.</text>
</comment>